<evidence type="ECO:0000256" key="12">
    <source>
        <dbReference type="HAMAP-Rule" id="MF_00111"/>
    </source>
</evidence>
<gene>
    <name evidence="12 14" type="primary">murA</name>
    <name evidence="14" type="ORF">Ana3638_15750</name>
</gene>
<keyword evidence="5 12" id="KW-0808">Transferase</keyword>
<dbReference type="InterPro" id="IPR013792">
    <property type="entry name" value="RNA3'P_cycl/enolpyr_Trfase_a/b"/>
</dbReference>
<evidence type="ECO:0000259" key="13">
    <source>
        <dbReference type="Pfam" id="PF00275"/>
    </source>
</evidence>
<comment type="pathway">
    <text evidence="2 12">Cell wall biogenesis; peptidoglycan biosynthesis.</text>
</comment>
<dbReference type="AlphaFoldDB" id="A0A6P1TRA0"/>
<dbReference type="HAMAP" id="MF_00111">
    <property type="entry name" value="MurA"/>
    <property type="match status" value="1"/>
</dbReference>
<keyword evidence="8 12" id="KW-0131">Cell cycle</keyword>
<evidence type="ECO:0000256" key="11">
    <source>
        <dbReference type="ARBA" id="ARBA00047527"/>
    </source>
</evidence>
<dbReference type="GO" id="GO:0008360">
    <property type="term" value="P:regulation of cell shape"/>
    <property type="evidence" value="ECO:0007669"/>
    <property type="project" value="UniProtKB-KW"/>
</dbReference>
<dbReference type="Pfam" id="PF00275">
    <property type="entry name" value="EPSP_synthase"/>
    <property type="match status" value="1"/>
</dbReference>
<dbReference type="RefSeq" id="WP_161838880.1">
    <property type="nucleotide sequence ID" value="NZ_CP048000.1"/>
</dbReference>
<dbReference type="InterPro" id="IPR005750">
    <property type="entry name" value="UDP_GlcNAc_COvinyl_MurA"/>
</dbReference>
<evidence type="ECO:0000256" key="1">
    <source>
        <dbReference type="ARBA" id="ARBA00004496"/>
    </source>
</evidence>
<feature type="binding site" evidence="12">
    <location>
        <position position="305"/>
    </location>
    <ligand>
        <name>UDP-N-acetyl-alpha-D-glucosamine</name>
        <dbReference type="ChEBI" id="CHEBI:57705"/>
    </ligand>
</feature>
<dbReference type="UniPathway" id="UPA00219"/>
<dbReference type="NCBIfam" id="TIGR01072">
    <property type="entry name" value="murA"/>
    <property type="match status" value="1"/>
</dbReference>
<comment type="similarity">
    <text evidence="10 12">Belongs to the EPSP synthase family. MurA subfamily.</text>
</comment>
<organism evidence="14 15">
    <name type="scientific">Anaerocolumna sedimenticola</name>
    <dbReference type="NCBI Taxonomy" id="2696063"/>
    <lineage>
        <taxon>Bacteria</taxon>
        <taxon>Bacillati</taxon>
        <taxon>Bacillota</taxon>
        <taxon>Clostridia</taxon>
        <taxon>Lachnospirales</taxon>
        <taxon>Lachnospiraceae</taxon>
        <taxon>Anaerocolumna</taxon>
    </lineage>
</organism>
<dbReference type="EC" id="2.5.1.7" evidence="12"/>
<evidence type="ECO:0000256" key="3">
    <source>
        <dbReference type="ARBA" id="ARBA00022490"/>
    </source>
</evidence>
<evidence type="ECO:0000256" key="9">
    <source>
        <dbReference type="ARBA" id="ARBA00023316"/>
    </source>
</evidence>
<dbReference type="GO" id="GO:0009252">
    <property type="term" value="P:peptidoglycan biosynthetic process"/>
    <property type="evidence" value="ECO:0007669"/>
    <property type="project" value="UniProtKB-UniRule"/>
</dbReference>
<dbReference type="NCBIfam" id="NF006873">
    <property type="entry name" value="PRK09369.1"/>
    <property type="match status" value="1"/>
</dbReference>
<keyword evidence="15" id="KW-1185">Reference proteome</keyword>
<feature type="binding site" evidence="12">
    <location>
        <position position="92"/>
    </location>
    <ligand>
        <name>UDP-N-acetyl-alpha-D-glucosamine</name>
        <dbReference type="ChEBI" id="CHEBI:57705"/>
    </ligand>
</feature>
<sequence>MAFIEIIGGKQLNGEVNIQGSKNAVLPILAATVLINGIVKLNNCPKILDVFHMIKILEAIGCNIWWEKSSLIIDTTKLNTSTVPEDYVKMMRSSIILMGALLGRTHSVTITYPGGCTIGARPIDYHLSAFQDMNVSLEEEDGLIKCTTTGIKGNDIFLKFPSVGATENVILTAVLASGKTSIINAAKEPEITELCKFLNAAGAKITGVGTETIEIIGVDFLRPTEYTACSDRIVAGTYLAAVAGTGGEAVLTGIGKDSLNTVIKLLREMGCSILTGEDYIIIASSGRPKPIPFIRTMPYPGFPTDMQSQIMSVLMMATGTSKIVEEIFEGRYQNVKEQIKFGADIRISGREATIYGVPTLYGCEVFASELRGGAALVIAGLMAKGKTTIYNPYFIERGYEDICRDLRGLGADIKMIT</sequence>
<keyword evidence="3 12" id="KW-0963">Cytoplasm</keyword>
<dbReference type="KEGG" id="anr:Ana3638_15750"/>
<dbReference type="GO" id="GO:0005737">
    <property type="term" value="C:cytoplasm"/>
    <property type="evidence" value="ECO:0007669"/>
    <property type="project" value="UniProtKB-SubCell"/>
</dbReference>
<evidence type="ECO:0000256" key="6">
    <source>
        <dbReference type="ARBA" id="ARBA00022960"/>
    </source>
</evidence>
<feature type="binding site" evidence="12">
    <location>
        <position position="327"/>
    </location>
    <ligand>
        <name>UDP-N-acetyl-alpha-D-glucosamine</name>
        <dbReference type="ChEBI" id="CHEBI:57705"/>
    </ligand>
</feature>
<dbReference type="CDD" id="cd01555">
    <property type="entry name" value="UdpNAET"/>
    <property type="match status" value="1"/>
</dbReference>
<dbReference type="GO" id="GO:0019277">
    <property type="term" value="P:UDP-N-acetylgalactosamine biosynthetic process"/>
    <property type="evidence" value="ECO:0007669"/>
    <property type="project" value="InterPro"/>
</dbReference>
<evidence type="ECO:0000256" key="2">
    <source>
        <dbReference type="ARBA" id="ARBA00004752"/>
    </source>
</evidence>
<dbReference type="EMBL" id="CP048000">
    <property type="protein sequence ID" value="QHQ62055.1"/>
    <property type="molecule type" value="Genomic_DNA"/>
</dbReference>
<evidence type="ECO:0000256" key="8">
    <source>
        <dbReference type="ARBA" id="ARBA00023306"/>
    </source>
</evidence>
<dbReference type="Proteomes" id="UP000464314">
    <property type="component" value="Chromosome"/>
</dbReference>
<dbReference type="InterPro" id="IPR050068">
    <property type="entry name" value="MurA_subfamily"/>
</dbReference>
<evidence type="ECO:0000256" key="10">
    <source>
        <dbReference type="ARBA" id="ARBA00038367"/>
    </source>
</evidence>
<keyword evidence="12" id="KW-0670">Pyruvate</keyword>
<comment type="catalytic activity">
    <reaction evidence="11 12">
        <text>phosphoenolpyruvate + UDP-N-acetyl-alpha-D-glucosamine = UDP-N-acetyl-3-O-(1-carboxyvinyl)-alpha-D-glucosamine + phosphate</text>
        <dbReference type="Rhea" id="RHEA:18681"/>
        <dbReference type="ChEBI" id="CHEBI:43474"/>
        <dbReference type="ChEBI" id="CHEBI:57705"/>
        <dbReference type="ChEBI" id="CHEBI:58702"/>
        <dbReference type="ChEBI" id="CHEBI:68483"/>
        <dbReference type="EC" id="2.5.1.7"/>
    </reaction>
</comment>
<comment type="caution">
    <text evidence="12">Lacks conserved residue(s) required for the propagation of feature annotation.</text>
</comment>
<evidence type="ECO:0000256" key="7">
    <source>
        <dbReference type="ARBA" id="ARBA00022984"/>
    </source>
</evidence>
<keyword evidence="7 12" id="KW-0573">Peptidoglycan synthesis</keyword>
<feature type="modified residue" description="2-(S-cysteinyl)pyruvic acid O-phosphothioketal" evidence="12">
    <location>
        <position position="116"/>
    </location>
</feature>
<feature type="domain" description="Enolpyruvate transferase" evidence="13">
    <location>
        <begin position="8"/>
        <end position="405"/>
    </location>
</feature>
<dbReference type="InterPro" id="IPR001986">
    <property type="entry name" value="Enolpyruvate_Tfrase_dom"/>
</dbReference>
<dbReference type="InterPro" id="IPR036968">
    <property type="entry name" value="Enolpyruvate_Tfrase_sf"/>
</dbReference>
<evidence type="ECO:0000256" key="4">
    <source>
        <dbReference type="ARBA" id="ARBA00022618"/>
    </source>
</evidence>
<comment type="subcellular location">
    <subcellularLocation>
        <location evidence="1 12">Cytoplasm</location>
    </subcellularLocation>
</comment>
<dbReference type="PANTHER" id="PTHR43783:SF1">
    <property type="entry name" value="UDP-N-ACETYLGLUCOSAMINE 1-CARBOXYVINYLTRANSFERASE"/>
    <property type="match status" value="1"/>
</dbReference>
<dbReference type="SUPFAM" id="SSF55205">
    <property type="entry name" value="EPT/RTPC-like"/>
    <property type="match status" value="1"/>
</dbReference>
<keyword evidence="4 12" id="KW-0132">Cell division</keyword>
<feature type="active site" description="Proton donor" evidence="12">
    <location>
        <position position="116"/>
    </location>
</feature>
<name>A0A6P1TRA0_9FIRM</name>
<evidence type="ECO:0000313" key="14">
    <source>
        <dbReference type="EMBL" id="QHQ62055.1"/>
    </source>
</evidence>
<keyword evidence="9 12" id="KW-0961">Cell wall biogenesis/degradation</keyword>
<protein>
    <recommendedName>
        <fullName evidence="12">UDP-N-acetylglucosamine 1-carboxyvinyltransferase</fullName>
        <ecNumber evidence="12">2.5.1.7</ecNumber>
    </recommendedName>
    <alternativeName>
        <fullName evidence="12">Enoylpyruvate transferase</fullName>
    </alternativeName>
    <alternativeName>
        <fullName evidence="12">UDP-N-acetylglucosamine enolpyruvyl transferase</fullName>
        <shortName evidence="12">EPT</shortName>
    </alternativeName>
</protein>
<dbReference type="Gene3D" id="3.65.10.10">
    <property type="entry name" value="Enolpyruvate transferase domain"/>
    <property type="match status" value="2"/>
</dbReference>
<dbReference type="GO" id="GO:0071555">
    <property type="term" value="P:cell wall organization"/>
    <property type="evidence" value="ECO:0007669"/>
    <property type="project" value="UniProtKB-KW"/>
</dbReference>
<dbReference type="GO" id="GO:0051301">
    <property type="term" value="P:cell division"/>
    <property type="evidence" value="ECO:0007669"/>
    <property type="project" value="UniProtKB-KW"/>
</dbReference>
<keyword evidence="6 12" id="KW-0133">Cell shape</keyword>
<dbReference type="PANTHER" id="PTHR43783">
    <property type="entry name" value="UDP-N-ACETYLGLUCOSAMINE 1-CARBOXYVINYLTRANSFERASE"/>
    <property type="match status" value="1"/>
</dbReference>
<evidence type="ECO:0000256" key="5">
    <source>
        <dbReference type="ARBA" id="ARBA00022679"/>
    </source>
</evidence>
<proteinExistence type="inferred from homology"/>
<evidence type="ECO:0000313" key="15">
    <source>
        <dbReference type="Proteomes" id="UP000464314"/>
    </source>
</evidence>
<comment type="function">
    <text evidence="12">Cell wall formation. Adds enolpyruvyl to UDP-N-acetylglucosamine.</text>
</comment>
<reference evidence="14 15" key="1">
    <citation type="submission" date="2020-01" db="EMBL/GenBank/DDBJ databases">
        <title>Genome analysis of Anaerocolumna sp. CBA3638.</title>
        <authorList>
            <person name="Kim J."/>
            <person name="Roh S.W."/>
        </authorList>
    </citation>
    <scope>NUCLEOTIDE SEQUENCE [LARGE SCALE GENOMIC DNA]</scope>
    <source>
        <strain evidence="14 15">CBA3638</strain>
    </source>
</reference>
<feature type="binding site" evidence="12">
    <location>
        <begin position="22"/>
        <end position="23"/>
    </location>
    <ligand>
        <name>phosphoenolpyruvate</name>
        <dbReference type="ChEBI" id="CHEBI:58702"/>
    </ligand>
</feature>
<dbReference type="GO" id="GO:0008760">
    <property type="term" value="F:UDP-N-acetylglucosamine 1-carboxyvinyltransferase activity"/>
    <property type="evidence" value="ECO:0007669"/>
    <property type="project" value="UniProtKB-UniRule"/>
</dbReference>
<accession>A0A6P1TRA0</accession>